<dbReference type="InterPro" id="IPR027443">
    <property type="entry name" value="IPNS-like_sf"/>
</dbReference>
<dbReference type="InterPro" id="IPR007803">
    <property type="entry name" value="Asp/Arg/Pro-Hydrxlase"/>
</dbReference>
<feature type="domain" description="Aspartyl/asparaginy/proline hydroxylase" evidence="1">
    <location>
        <begin position="41"/>
        <end position="175"/>
    </location>
</feature>
<evidence type="ECO:0000313" key="2">
    <source>
        <dbReference type="EMBL" id="UZD24138.1"/>
    </source>
</evidence>
<dbReference type="RefSeq" id="WP_264810857.1">
    <property type="nucleotide sequence ID" value="NZ_CP110226.1"/>
</dbReference>
<dbReference type="Proteomes" id="UP001163156">
    <property type="component" value="Chromosome"/>
</dbReference>
<dbReference type="Pfam" id="PF05118">
    <property type="entry name" value="Asp_Arg_Hydrox"/>
    <property type="match status" value="1"/>
</dbReference>
<protein>
    <submittedName>
        <fullName evidence="2">Aspartyl/asparaginyl beta-hydroxylase domain-containing protein</fullName>
    </submittedName>
</protein>
<dbReference type="Gene3D" id="2.60.120.330">
    <property type="entry name" value="B-lactam Antibiotic, Isopenicillin N Synthase, Chain"/>
    <property type="match status" value="1"/>
</dbReference>
<proteinExistence type="predicted"/>
<evidence type="ECO:0000313" key="3">
    <source>
        <dbReference type="Proteomes" id="UP001163156"/>
    </source>
</evidence>
<dbReference type="EMBL" id="CP110226">
    <property type="protein sequence ID" value="UZD24138.1"/>
    <property type="molecule type" value="Genomic_DNA"/>
</dbReference>
<keyword evidence="3" id="KW-1185">Reference proteome</keyword>
<reference evidence="2" key="1">
    <citation type="submission" date="2022-10" db="EMBL/GenBank/DDBJ databases">
        <title>Algoriphagus sp. a novel bacteria isolate from halophytes salicornia europaea.</title>
        <authorList>
            <person name="Peng Y."/>
            <person name="Jiang L."/>
            <person name="Lee J."/>
        </authorList>
    </citation>
    <scope>NUCLEOTIDE SEQUENCE</scope>
    <source>
        <strain evidence="2">TR-M5</strain>
    </source>
</reference>
<accession>A0ABY6MKG2</accession>
<sequence>MNSFRDRVKLPFHFDGEQLAASLATLEQEYWVDHFVSQNYDGDWAVLPLTAQKGRVHPVLMASAVPGDGCFVPTLFLDKVPYIKGLLERFETKYQSVRMMRLGPLSEIKEHQDYDLDEDSVRIHVPVLTNTEVYFFLDQKRVLMQAGECWYLKLSKPHRVSNKSEFPRVHLVIDLVLNDWLRNLILQA</sequence>
<organism evidence="2 3">
    <name type="scientific">Algoriphagus halophytocola</name>
    <dbReference type="NCBI Taxonomy" id="2991499"/>
    <lineage>
        <taxon>Bacteria</taxon>
        <taxon>Pseudomonadati</taxon>
        <taxon>Bacteroidota</taxon>
        <taxon>Cytophagia</taxon>
        <taxon>Cytophagales</taxon>
        <taxon>Cyclobacteriaceae</taxon>
        <taxon>Algoriphagus</taxon>
    </lineage>
</organism>
<gene>
    <name evidence="2" type="ORF">OM944_06470</name>
</gene>
<evidence type="ECO:0000259" key="1">
    <source>
        <dbReference type="Pfam" id="PF05118"/>
    </source>
</evidence>
<dbReference type="SUPFAM" id="SSF51197">
    <property type="entry name" value="Clavaminate synthase-like"/>
    <property type="match status" value="1"/>
</dbReference>
<name>A0ABY6MKG2_9BACT</name>